<dbReference type="Proteomes" id="UP000280405">
    <property type="component" value="Unassembled WGS sequence"/>
</dbReference>
<comment type="caution">
    <text evidence="2">The sequence shown here is derived from an EMBL/GenBank/DDBJ whole genome shotgun (WGS) entry which is preliminary data.</text>
</comment>
<protein>
    <submittedName>
        <fullName evidence="2">Uncharacterized protein</fullName>
    </submittedName>
</protein>
<organism evidence="2 3">
    <name type="scientific">Acinetobacter rongchengensis</name>
    <dbReference type="NCBI Taxonomy" id="2419601"/>
    <lineage>
        <taxon>Bacteria</taxon>
        <taxon>Pseudomonadati</taxon>
        <taxon>Pseudomonadota</taxon>
        <taxon>Gammaproteobacteria</taxon>
        <taxon>Moraxellales</taxon>
        <taxon>Moraxellaceae</taxon>
        <taxon>Acinetobacter</taxon>
    </lineage>
</organism>
<reference evidence="2 3" key="1">
    <citation type="submission" date="2018-09" db="EMBL/GenBank/DDBJ databases">
        <title>The draft genome of Acinetobacter spp. strains.</title>
        <authorList>
            <person name="Qin J."/>
            <person name="Feng Y."/>
            <person name="Zong Z."/>
        </authorList>
    </citation>
    <scope>NUCLEOTIDE SEQUENCE [LARGE SCALE GENOMIC DNA]</scope>
    <source>
        <strain evidence="2 3">WCHAc060115</strain>
    </source>
</reference>
<evidence type="ECO:0000256" key="1">
    <source>
        <dbReference type="SAM" id="Phobius"/>
    </source>
</evidence>
<evidence type="ECO:0000313" key="3">
    <source>
        <dbReference type="Proteomes" id="UP000280405"/>
    </source>
</evidence>
<keyword evidence="1" id="KW-0472">Membrane</keyword>
<evidence type="ECO:0000313" key="2">
    <source>
        <dbReference type="EMBL" id="RKG37722.1"/>
    </source>
</evidence>
<keyword evidence="1" id="KW-1133">Transmembrane helix</keyword>
<name>A0A3A8ES67_9GAMM</name>
<keyword evidence="3" id="KW-1185">Reference proteome</keyword>
<dbReference type="AlphaFoldDB" id="A0A3A8ES67"/>
<keyword evidence="1" id="KW-0812">Transmembrane</keyword>
<sequence>MSQILFILGFIMLPAAPLFSHLYFYKKLQNSENAKLIYYLSLIPSIIVLCGAGYFSPSQTLTKSVKCGVVQQYKTYKSRKQSTFERIAIVMDQSGYIRYFNFDQSLERVQPNQHICFELYDRFKNKGLSESRILNIKKAP</sequence>
<feature type="transmembrane region" description="Helical" evidence="1">
    <location>
        <begin position="6"/>
        <end position="24"/>
    </location>
</feature>
<feature type="transmembrane region" description="Helical" evidence="1">
    <location>
        <begin position="36"/>
        <end position="55"/>
    </location>
</feature>
<accession>A0A3A8ES67</accession>
<proteinExistence type="predicted"/>
<dbReference type="RefSeq" id="WP_120384131.1">
    <property type="nucleotide sequence ID" value="NZ_RAXT01000017.1"/>
</dbReference>
<dbReference type="OrthoDB" id="6710879at2"/>
<gene>
    <name evidence="2" type="ORF">D7V20_09910</name>
</gene>
<dbReference type="EMBL" id="RAXT01000017">
    <property type="protein sequence ID" value="RKG37722.1"/>
    <property type="molecule type" value="Genomic_DNA"/>
</dbReference>